<dbReference type="EMBL" id="SDMP01000011">
    <property type="protein sequence ID" value="RYR31118.1"/>
    <property type="molecule type" value="Genomic_DNA"/>
</dbReference>
<evidence type="ECO:0000259" key="1">
    <source>
        <dbReference type="Pfam" id="PF03949"/>
    </source>
</evidence>
<dbReference type="PANTHER" id="PTHR23406:SF64">
    <property type="entry name" value="NADP-DEPENDENT MALIC ENZYME 3"/>
    <property type="match status" value="1"/>
</dbReference>
<evidence type="ECO:0000313" key="2">
    <source>
        <dbReference type="EMBL" id="RYR31118.1"/>
    </source>
</evidence>
<comment type="caution">
    <text evidence="2">The sequence shown here is derived from an EMBL/GenBank/DDBJ whole genome shotgun (WGS) entry which is preliminary data.</text>
</comment>
<name>A0A445AXG6_ARAHY</name>
<evidence type="ECO:0000313" key="3">
    <source>
        <dbReference type="Proteomes" id="UP000289738"/>
    </source>
</evidence>
<sequence>MALTTLNIFFKCMTRSRHRRLLQLQRRRRCLLDSTSHGAFSRFYSDKDRVLSEEDQAKENVYVKFEDFANHNAFDLLAKYSLSRLVFNDDIQGTAFVVLARLLASSKLVKGTLADHTFLLLGAGEGSSALLEVSTMISNSFLLLDLSYTLQPTFSFYYCRLLSSVESQGSYCCNTEHHLGWSYFR</sequence>
<dbReference type="InterPro" id="IPR036291">
    <property type="entry name" value="NAD(P)-bd_dom_sf"/>
</dbReference>
<dbReference type="SUPFAM" id="SSF53223">
    <property type="entry name" value="Aminoacid dehydrogenase-like, N-terminal domain"/>
    <property type="match status" value="1"/>
</dbReference>
<dbReference type="InterPro" id="IPR037062">
    <property type="entry name" value="Malic_N_dom_sf"/>
</dbReference>
<accession>A0A445AXG6</accession>
<dbReference type="Pfam" id="PF03949">
    <property type="entry name" value="Malic_M"/>
    <property type="match status" value="1"/>
</dbReference>
<proteinExistence type="predicted"/>
<keyword evidence="3" id="KW-1185">Reference proteome</keyword>
<organism evidence="2 3">
    <name type="scientific">Arachis hypogaea</name>
    <name type="common">Peanut</name>
    <dbReference type="NCBI Taxonomy" id="3818"/>
    <lineage>
        <taxon>Eukaryota</taxon>
        <taxon>Viridiplantae</taxon>
        <taxon>Streptophyta</taxon>
        <taxon>Embryophyta</taxon>
        <taxon>Tracheophyta</taxon>
        <taxon>Spermatophyta</taxon>
        <taxon>Magnoliopsida</taxon>
        <taxon>eudicotyledons</taxon>
        <taxon>Gunneridae</taxon>
        <taxon>Pentapetalae</taxon>
        <taxon>rosids</taxon>
        <taxon>fabids</taxon>
        <taxon>Fabales</taxon>
        <taxon>Fabaceae</taxon>
        <taxon>Papilionoideae</taxon>
        <taxon>50 kb inversion clade</taxon>
        <taxon>dalbergioids sensu lato</taxon>
        <taxon>Dalbergieae</taxon>
        <taxon>Pterocarpus clade</taxon>
        <taxon>Arachis</taxon>
    </lineage>
</organism>
<dbReference type="PANTHER" id="PTHR23406">
    <property type="entry name" value="MALIC ENZYME-RELATED"/>
    <property type="match status" value="1"/>
</dbReference>
<reference evidence="2 3" key="1">
    <citation type="submission" date="2019-01" db="EMBL/GenBank/DDBJ databases">
        <title>Sequencing of cultivated peanut Arachis hypogaea provides insights into genome evolution and oil improvement.</title>
        <authorList>
            <person name="Chen X."/>
        </authorList>
    </citation>
    <scope>NUCLEOTIDE SEQUENCE [LARGE SCALE GENOMIC DNA]</scope>
    <source>
        <strain evidence="3">cv. Fuhuasheng</strain>
        <tissue evidence="2">Leaves</tissue>
    </source>
</reference>
<dbReference type="GO" id="GO:0051287">
    <property type="term" value="F:NAD binding"/>
    <property type="evidence" value="ECO:0007669"/>
    <property type="project" value="InterPro"/>
</dbReference>
<gene>
    <name evidence="2" type="ORF">Ahy_B01g055904</name>
</gene>
<dbReference type="AlphaFoldDB" id="A0A445AXG6"/>
<dbReference type="GO" id="GO:0006108">
    <property type="term" value="P:malate metabolic process"/>
    <property type="evidence" value="ECO:0007669"/>
    <property type="project" value="TreeGrafter"/>
</dbReference>
<dbReference type="Gene3D" id="3.40.50.10380">
    <property type="entry name" value="Malic enzyme, N-terminal domain"/>
    <property type="match status" value="1"/>
</dbReference>
<dbReference type="PRINTS" id="PR00072">
    <property type="entry name" value="MALOXRDTASE"/>
</dbReference>
<dbReference type="InterPro" id="IPR012302">
    <property type="entry name" value="Malic_NAD-bd"/>
</dbReference>
<feature type="domain" description="Malic enzyme NAD-binding" evidence="1">
    <location>
        <begin position="91"/>
        <end position="129"/>
    </location>
</feature>
<dbReference type="STRING" id="3818.A0A445AXG6"/>
<dbReference type="InterPro" id="IPR001891">
    <property type="entry name" value="Malic_OxRdtase"/>
</dbReference>
<protein>
    <recommendedName>
        <fullName evidence="1">Malic enzyme NAD-binding domain-containing protein</fullName>
    </recommendedName>
</protein>
<dbReference type="GO" id="GO:0004473">
    <property type="term" value="F:malate dehydrogenase (decarboxylating) (NADP+) activity"/>
    <property type="evidence" value="ECO:0007669"/>
    <property type="project" value="TreeGrafter"/>
</dbReference>
<dbReference type="Proteomes" id="UP000289738">
    <property type="component" value="Chromosome B01"/>
</dbReference>
<dbReference type="InterPro" id="IPR046346">
    <property type="entry name" value="Aminoacid_DH-like_N_sf"/>
</dbReference>
<dbReference type="SUPFAM" id="SSF51735">
    <property type="entry name" value="NAD(P)-binding Rossmann-fold domains"/>
    <property type="match status" value="1"/>
</dbReference>
<dbReference type="Gene3D" id="3.40.50.720">
    <property type="entry name" value="NAD(P)-binding Rossmann-like Domain"/>
    <property type="match status" value="1"/>
</dbReference>
<dbReference type="GO" id="GO:0009507">
    <property type="term" value="C:chloroplast"/>
    <property type="evidence" value="ECO:0007669"/>
    <property type="project" value="TreeGrafter"/>
</dbReference>